<gene>
    <name evidence="1" type="ORF">GSTENG00001718001</name>
</gene>
<dbReference type="EMBL" id="CAAE01004679">
    <property type="protein sequence ID" value="CAF88406.1"/>
    <property type="molecule type" value="Genomic_DNA"/>
</dbReference>
<feature type="non-terminal residue" evidence="1">
    <location>
        <position position="1"/>
    </location>
</feature>
<proteinExistence type="predicted"/>
<dbReference type="Gene3D" id="3.20.110.10">
    <property type="entry name" value="Glycoside hydrolase 38, N terminal domain"/>
    <property type="match status" value="1"/>
</dbReference>
<dbReference type="OrthoDB" id="10261055at2759"/>
<dbReference type="GO" id="GO:0005975">
    <property type="term" value="P:carbohydrate metabolic process"/>
    <property type="evidence" value="ECO:0007669"/>
    <property type="project" value="InterPro"/>
</dbReference>
<dbReference type="AlphaFoldDB" id="Q4TFC6"/>
<name>Q4TFC6_TETNG</name>
<accession>Q4TFC6</accession>
<reference evidence="1" key="1">
    <citation type="journal article" date="2004" name="Nature">
        <title>Genome duplication in the teleost fish Tetraodon nigroviridis reveals the early vertebrate proto-karyotype.</title>
        <authorList>
            <person name="Jaillon O."/>
            <person name="Aury J.-M."/>
            <person name="Brunet F."/>
            <person name="Petit J.-L."/>
            <person name="Stange-Thomann N."/>
            <person name="Mauceli E."/>
            <person name="Bouneau L."/>
            <person name="Fischer C."/>
            <person name="Ozouf-Costaz C."/>
            <person name="Bernot A."/>
            <person name="Nicaud S."/>
            <person name="Jaffe D."/>
            <person name="Fisher S."/>
            <person name="Lutfalla G."/>
            <person name="Dossat C."/>
            <person name="Segurens B."/>
            <person name="Dasilva C."/>
            <person name="Salanoubat M."/>
            <person name="Levy M."/>
            <person name="Boudet N."/>
            <person name="Castellano S."/>
            <person name="Anthouard V."/>
            <person name="Jubin C."/>
            <person name="Castelli V."/>
            <person name="Katinka M."/>
            <person name="Vacherie B."/>
            <person name="Biemont C."/>
            <person name="Skalli Z."/>
            <person name="Cattolico L."/>
            <person name="Poulain J."/>
            <person name="De Berardinis V."/>
            <person name="Cruaud C."/>
            <person name="Duprat S."/>
            <person name="Brottier P."/>
            <person name="Coutanceau J.-P."/>
            <person name="Gouzy J."/>
            <person name="Parra G."/>
            <person name="Lardier G."/>
            <person name="Chapple C."/>
            <person name="McKernan K.J."/>
            <person name="McEwan P."/>
            <person name="Bosak S."/>
            <person name="Kellis M."/>
            <person name="Volff J.-N."/>
            <person name="Guigo R."/>
            <person name="Zody M.C."/>
            <person name="Mesirov J."/>
            <person name="Lindblad-Toh K."/>
            <person name="Birren B."/>
            <person name="Nusbaum C."/>
            <person name="Kahn D."/>
            <person name="Robinson-Rechavi M."/>
            <person name="Laudet V."/>
            <person name="Schachter V."/>
            <person name="Quetier F."/>
            <person name="Saurin W."/>
            <person name="Scarpelli C."/>
            <person name="Wincker P."/>
            <person name="Lander E.S."/>
            <person name="Weissenbach J."/>
            <person name="Roest Crollius H."/>
        </authorList>
    </citation>
    <scope>NUCLEOTIDE SEQUENCE [LARGE SCALE GENOMIC DNA]</scope>
</reference>
<dbReference type="InterPro" id="IPR011330">
    <property type="entry name" value="Glyco_hydro/deAcase_b/a-brl"/>
</dbReference>
<reference evidence="1" key="2">
    <citation type="submission" date="2004-02" db="EMBL/GenBank/DDBJ databases">
        <authorList>
            <consortium name="Genoscope"/>
            <consortium name="Whitehead Institute Centre for Genome Research"/>
        </authorList>
    </citation>
    <scope>NUCLEOTIDE SEQUENCE</scope>
</reference>
<dbReference type="SUPFAM" id="SSF88713">
    <property type="entry name" value="Glycoside hydrolase/deacetylase"/>
    <property type="match status" value="1"/>
</dbReference>
<feature type="non-terminal residue" evidence="1">
    <location>
        <position position="32"/>
    </location>
</feature>
<evidence type="ECO:0000313" key="1">
    <source>
        <dbReference type="EMBL" id="CAF88406.1"/>
    </source>
</evidence>
<organism evidence="1">
    <name type="scientific">Tetraodon nigroviridis</name>
    <name type="common">Spotted green pufferfish</name>
    <name type="synonym">Chelonodon nigroviridis</name>
    <dbReference type="NCBI Taxonomy" id="99883"/>
    <lineage>
        <taxon>Eukaryota</taxon>
        <taxon>Metazoa</taxon>
        <taxon>Chordata</taxon>
        <taxon>Craniata</taxon>
        <taxon>Vertebrata</taxon>
        <taxon>Euteleostomi</taxon>
        <taxon>Actinopterygii</taxon>
        <taxon>Neopterygii</taxon>
        <taxon>Teleostei</taxon>
        <taxon>Neoteleostei</taxon>
        <taxon>Acanthomorphata</taxon>
        <taxon>Eupercaria</taxon>
        <taxon>Tetraodontiformes</taxon>
        <taxon>Tetradontoidea</taxon>
        <taxon>Tetraodontidae</taxon>
        <taxon>Tetraodon</taxon>
    </lineage>
</organism>
<protein>
    <submittedName>
        <fullName evidence="1">Chromosome undetermined SCAF4679, whole genome shotgun sequence</fullName>
    </submittedName>
</protein>
<dbReference type="InterPro" id="IPR027291">
    <property type="entry name" value="Glyco_hydro_38_N_sf"/>
</dbReference>
<sequence>SSVLLAPLGDDFRYTESSEWDVQFSNYQKLYQ</sequence>
<dbReference type="KEGG" id="tng:GSTEN00001718G001"/>